<gene>
    <name evidence="1" type="ORF">TBIB3V08_LOCUS6477</name>
</gene>
<sequence length="93" mass="10677">MYLGDGKETHEFSRQFLERRSKWRSLNRSAPAEDDMCTPAPAVNPLTTDFTEVKGKGKKPKKNKMFRVDNRILGFNVTAAEDRINVGDRDFVE</sequence>
<proteinExistence type="predicted"/>
<name>A0A7R9EZ58_9NEOP</name>
<accession>A0A7R9EZ58</accession>
<dbReference type="EMBL" id="OD566492">
    <property type="protein sequence ID" value="CAD7444087.1"/>
    <property type="molecule type" value="Genomic_DNA"/>
</dbReference>
<protein>
    <submittedName>
        <fullName evidence="1">Uncharacterized protein</fullName>
    </submittedName>
</protein>
<dbReference type="AlphaFoldDB" id="A0A7R9EZ58"/>
<organism evidence="1">
    <name type="scientific">Timema bartmani</name>
    <dbReference type="NCBI Taxonomy" id="61472"/>
    <lineage>
        <taxon>Eukaryota</taxon>
        <taxon>Metazoa</taxon>
        <taxon>Ecdysozoa</taxon>
        <taxon>Arthropoda</taxon>
        <taxon>Hexapoda</taxon>
        <taxon>Insecta</taxon>
        <taxon>Pterygota</taxon>
        <taxon>Neoptera</taxon>
        <taxon>Polyneoptera</taxon>
        <taxon>Phasmatodea</taxon>
        <taxon>Timematodea</taxon>
        <taxon>Timematoidea</taxon>
        <taxon>Timematidae</taxon>
        <taxon>Timema</taxon>
    </lineage>
</organism>
<evidence type="ECO:0000313" key="1">
    <source>
        <dbReference type="EMBL" id="CAD7444087.1"/>
    </source>
</evidence>
<reference evidence="1" key="1">
    <citation type="submission" date="2020-11" db="EMBL/GenBank/DDBJ databases">
        <authorList>
            <person name="Tran Van P."/>
        </authorList>
    </citation>
    <scope>NUCLEOTIDE SEQUENCE</scope>
</reference>